<feature type="region of interest" description="Disordered" evidence="1">
    <location>
        <begin position="1"/>
        <end position="45"/>
    </location>
</feature>
<evidence type="ECO:0000256" key="1">
    <source>
        <dbReference type="SAM" id="MobiDB-lite"/>
    </source>
</evidence>
<reference evidence="2" key="1">
    <citation type="submission" date="2023-03" db="EMBL/GenBank/DDBJ databases">
        <title>Massive genome expansion in bonnet fungi (Mycena s.s.) driven by repeated elements and novel gene families across ecological guilds.</title>
        <authorList>
            <consortium name="Lawrence Berkeley National Laboratory"/>
            <person name="Harder C.B."/>
            <person name="Miyauchi S."/>
            <person name="Viragh M."/>
            <person name="Kuo A."/>
            <person name="Thoen E."/>
            <person name="Andreopoulos B."/>
            <person name="Lu D."/>
            <person name="Skrede I."/>
            <person name="Drula E."/>
            <person name="Henrissat B."/>
            <person name="Morin E."/>
            <person name="Kohler A."/>
            <person name="Barry K."/>
            <person name="LaButti K."/>
            <person name="Morin E."/>
            <person name="Salamov A."/>
            <person name="Lipzen A."/>
            <person name="Mereny Z."/>
            <person name="Hegedus B."/>
            <person name="Baldrian P."/>
            <person name="Stursova M."/>
            <person name="Weitz H."/>
            <person name="Taylor A."/>
            <person name="Grigoriev I.V."/>
            <person name="Nagy L.G."/>
            <person name="Martin F."/>
            <person name="Kauserud H."/>
        </authorList>
    </citation>
    <scope>NUCLEOTIDE SEQUENCE</scope>
    <source>
        <strain evidence="2">CBHHK067</strain>
    </source>
</reference>
<protein>
    <submittedName>
        <fullName evidence="2">Uncharacterized protein</fullName>
    </submittedName>
</protein>
<organism evidence="2 3">
    <name type="scientific">Mycena rosella</name>
    <name type="common">Pink bonnet</name>
    <name type="synonym">Agaricus rosellus</name>
    <dbReference type="NCBI Taxonomy" id="1033263"/>
    <lineage>
        <taxon>Eukaryota</taxon>
        <taxon>Fungi</taxon>
        <taxon>Dikarya</taxon>
        <taxon>Basidiomycota</taxon>
        <taxon>Agaricomycotina</taxon>
        <taxon>Agaricomycetes</taxon>
        <taxon>Agaricomycetidae</taxon>
        <taxon>Agaricales</taxon>
        <taxon>Marasmiineae</taxon>
        <taxon>Mycenaceae</taxon>
        <taxon>Mycena</taxon>
    </lineage>
</organism>
<dbReference type="AlphaFoldDB" id="A0AAD7CWU3"/>
<dbReference type="Proteomes" id="UP001221757">
    <property type="component" value="Unassembled WGS sequence"/>
</dbReference>
<gene>
    <name evidence="2" type="ORF">B0H17DRAFT_910233</name>
</gene>
<proteinExistence type="predicted"/>
<evidence type="ECO:0000313" key="3">
    <source>
        <dbReference type="Proteomes" id="UP001221757"/>
    </source>
</evidence>
<accession>A0AAD7CWU3</accession>
<comment type="caution">
    <text evidence="2">The sequence shown here is derived from an EMBL/GenBank/DDBJ whole genome shotgun (WGS) entry which is preliminary data.</text>
</comment>
<evidence type="ECO:0000313" key="2">
    <source>
        <dbReference type="EMBL" id="KAJ7668088.1"/>
    </source>
</evidence>
<feature type="non-terminal residue" evidence="2">
    <location>
        <position position="179"/>
    </location>
</feature>
<name>A0AAD7CWU3_MYCRO</name>
<sequence length="179" mass="21113">DIHPDTSTDPHPNTPPVLQEPSVPQLDDIKREFHPSSGREPIEQSLYEYCLSQMPPDRRPPTDSEPWTPFRSRLDFEVSEFAEDTMLNHGQINTLIRLIRRCAANIDDFTFQKPADMQKSWDLASEKCTEFQKFDVHVPYKSKEEVFEMYARPLWKWTLDLVKDPHLANFFVWDAEKVY</sequence>
<feature type="non-terminal residue" evidence="2">
    <location>
        <position position="1"/>
    </location>
</feature>
<dbReference type="EMBL" id="JARKIE010000198">
    <property type="protein sequence ID" value="KAJ7668088.1"/>
    <property type="molecule type" value="Genomic_DNA"/>
</dbReference>
<keyword evidence="3" id="KW-1185">Reference proteome</keyword>